<dbReference type="Pfam" id="PF00646">
    <property type="entry name" value="F-box"/>
    <property type="match status" value="1"/>
</dbReference>
<dbReference type="SUPFAM" id="SSF52058">
    <property type="entry name" value="L domain-like"/>
    <property type="match status" value="1"/>
</dbReference>
<dbReference type="SMART" id="SM00256">
    <property type="entry name" value="FBOX"/>
    <property type="match status" value="1"/>
</dbReference>
<sequence length="417" mass="47473">MDNNGAIGKGRKRCREQEAGDTAAIDRLSSLPDPILCHVLSFLDTKSVVQTSVLSQRWRSTWKHISVLNFTRDSFKRFLVFAIHVLKFLCGRHPGNIQKLSYVDDGASWKQQHSIVFDKVLAYASTCDVQHLSIDFGEASEFKQHKRCSDLFYEVLGCKLKTLELRYVTLDSELGAAGFRMLTTLIVECCFLFSEQEEEEKVLDPFSKFPCLKHLVLYDSIPLQKCLDAEKRGLKINGPHLLSLKLSCVEFPSVEVYAPKLERFVLWHDVQYLTLSNLTLPSLDHADIWVCDEHDFVKDNKELVHQQFMTLFQGLHNAKSLKLYWATVEVLKDFCGVLEEQPSPFKRLKSLISEADRVPYKLVNYFLKGSSGERPTPSAIPAPRLIAVWALAAAEVILPLHGDDNFSRQVSQNRTPP</sequence>
<dbReference type="InterPro" id="IPR036047">
    <property type="entry name" value="F-box-like_dom_sf"/>
</dbReference>
<dbReference type="AlphaFoldDB" id="A0AAV0JX24"/>
<dbReference type="EMBL" id="CAMGYJ010000005">
    <property type="protein sequence ID" value="CAI0413398.1"/>
    <property type="molecule type" value="Genomic_DNA"/>
</dbReference>
<comment type="caution">
    <text evidence="2">The sequence shown here is derived from an EMBL/GenBank/DDBJ whole genome shotgun (WGS) entry which is preliminary data.</text>
</comment>
<evidence type="ECO:0000313" key="2">
    <source>
        <dbReference type="EMBL" id="CAI0413398.1"/>
    </source>
</evidence>
<dbReference type="CDD" id="cd22160">
    <property type="entry name" value="F-box_AtFBL13-like"/>
    <property type="match status" value="1"/>
</dbReference>
<accession>A0AAV0JX24</accession>
<feature type="domain" description="F-box" evidence="1">
    <location>
        <begin position="25"/>
        <end position="78"/>
    </location>
</feature>
<dbReference type="SUPFAM" id="SSF81383">
    <property type="entry name" value="F-box domain"/>
    <property type="match status" value="1"/>
</dbReference>
<gene>
    <name evidence="2" type="ORF">LITE_LOCUS15924</name>
</gene>
<reference evidence="2" key="1">
    <citation type="submission" date="2022-08" db="EMBL/GenBank/DDBJ databases">
        <authorList>
            <person name="Gutierrez-Valencia J."/>
        </authorList>
    </citation>
    <scope>NUCLEOTIDE SEQUENCE</scope>
</reference>
<dbReference type="InterPro" id="IPR053197">
    <property type="entry name" value="F-box_SCFL_complex_component"/>
</dbReference>
<evidence type="ECO:0000313" key="3">
    <source>
        <dbReference type="Proteomes" id="UP001154282"/>
    </source>
</evidence>
<dbReference type="PANTHER" id="PTHR34223">
    <property type="entry name" value="OS11G0201299 PROTEIN"/>
    <property type="match status" value="1"/>
</dbReference>
<dbReference type="PANTHER" id="PTHR34223:SF51">
    <property type="entry name" value="OS06G0556300 PROTEIN"/>
    <property type="match status" value="1"/>
</dbReference>
<dbReference type="PROSITE" id="PS50181">
    <property type="entry name" value="FBOX"/>
    <property type="match status" value="1"/>
</dbReference>
<evidence type="ECO:0000259" key="1">
    <source>
        <dbReference type="PROSITE" id="PS50181"/>
    </source>
</evidence>
<dbReference type="Gene3D" id="1.20.1280.50">
    <property type="match status" value="1"/>
</dbReference>
<dbReference type="InterPro" id="IPR053781">
    <property type="entry name" value="F-box_AtFBL13-like"/>
</dbReference>
<dbReference type="Proteomes" id="UP001154282">
    <property type="component" value="Unassembled WGS sequence"/>
</dbReference>
<protein>
    <recommendedName>
        <fullName evidence="1">F-box domain-containing protein</fullName>
    </recommendedName>
</protein>
<proteinExistence type="predicted"/>
<organism evidence="2 3">
    <name type="scientific">Linum tenue</name>
    <dbReference type="NCBI Taxonomy" id="586396"/>
    <lineage>
        <taxon>Eukaryota</taxon>
        <taxon>Viridiplantae</taxon>
        <taxon>Streptophyta</taxon>
        <taxon>Embryophyta</taxon>
        <taxon>Tracheophyta</taxon>
        <taxon>Spermatophyta</taxon>
        <taxon>Magnoliopsida</taxon>
        <taxon>eudicotyledons</taxon>
        <taxon>Gunneridae</taxon>
        <taxon>Pentapetalae</taxon>
        <taxon>rosids</taxon>
        <taxon>fabids</taxon>
        <taxon>Malpighiales</taxon>
        <taxon>Linaceae</taxon>
        <taxon>Linum</taxon>
    </lineage>
</organism>
<keyword evidence="3" id="KW-1185">Reference proteome</keyword>
<name>A0AAV0JX24_9ROSI</name>
<dbReference type="InterPro" id="IPR001810">
    <property type="entry name" value="F-box_dom"/>
</dbReference>